<dbReference type="EMBL" id="QXIS01000028">
    <property type="protein sequence ID" value="RIE06027.1"/>
    <property type="molecule type" value="Genomic_DNA"/>
</dbReference>
<comment type="caution">
    <text evidence="2">The sequence shown here is derived from an EMBL/GenBank/DDBJ whole genome shotgun (WGS) entry which is preliminary data.</text>
</comment>
<feature type="transmembrane region" description="Helical" evidence="1">
    <location>
        <begin position="90"/>
        <end position="111"/>
    </location>
</feature>
<dbReference type="Proteomes" id="UP000266328">
    <property type="component" value="Unassembled WGS sequence"/>
</dbReference>
<proteinExistence type="predicted"/>
<keyword evidence="1" id="KW-0472">Membrane</keyword>
<dbReference type="OrthoDB" id="9809388at2"/>
<keyword evidence="1" id="KW-1133">Transmembrane helix</keyword>
<evidence type="ECO:0000313" key="3">
    <source>
        <dbReference type="Proteomes" id="UP000266328"/>
    </source>
</evidence>
<reference evidence="2 3" key="1">
    <citation type="submission" date="2018-09" db="EMBL/GenBank/DDBJ databases">
        <title>Discovery and Ecogenomic Context for Candidatus Cryosericales, a Global Caldiserica Order Active in Thawing Permafrost.</title>
        <authorList>
            <person name="Martinez M.A."/>
            <person name="Woodcroft B.J."/>
            <person name="Ignacio Espinoza J.C."/>
            <person name="Zayed A."/>
            <person name="Singleton C.M."/>
            <person name="Boyd J."/>
            <person name="Li Y.-F."/>
            <person name="Purvine S."/>
            <person name="Maughan H."/>
            <person name="Hodgkins S.B."/>
            <person name="Anderson D."/>
            <person name="Sederholm M."/>
            <person name="Temperton B."/>
            <person name="Saleska S.R."/>
            <person name="Tyson G.W."/>
            <person name="Rich V.I."/>
        </authorList>
    </citation>
    <scope>NUCLEOTIDE SEQUENCE [LARGE SCALE GENOMIC DNA]</scope>
    <source>
        <strain evidence="2 3">SMC7</strain>
    </source>
</reference>
<dbReference type="AlphaFoldDB" id="A0A398D1J4"/>
<gene>
    <name evidence="2" type="ORF">SMC7_04645</name>
</gene>
<name>A0A398D1J4_9BACT</name>
<protein>
    <submittedName>
        <fullName evidence="2">Uncharacterized protein</fullName>
    </submittedName>
</protein>
<keyword evidence="1" id="KW-0812">Transmembrane</keyword>
<evidence type="ECO:0000256" key="1">
    <source>
        <dbReference type="SAM" id="Phobius"/>
    </source>
</evidence>
<dbReference type="RefSeq" id="WP_119089184.1">
    <property type="nucleotide sequence ID" value="NZ_QXIS01000028.1"/>
</dbReference>
<sequence length="176" mass="18688">MNSNNIDRRVALSTLLIVFGVHFLLQAFPQTGYDFGILVPLAAFVVLLGIYGVATGFQRDARETVFWSAMLGFVGIIVLLQVLGVVRFSLTTFVGAAVICAGLSILLSTLFDSIESKRSRNGLIWGVVAVAVGSLAFLSGLDIFSAQVVDIIRKSAVGGLFLVLGLAVLIKGGIRK</sequence>
<accession>A0A398D1J4</accession>
<evidence type="ECO:0000313" key="2">
    <source>
        <dbReference type="EMBL" id="RIE06027.1"/>
    </source>
</evidence>
<feature type="transmembrane region" description="Helical" evidence="1">
    <location>
        <begin position="64"/>
        <end position="84"/>
    </location>
</feature>
<feature type="transmembrane region" description="Helical" evidence="1">
    <location>
        <begin position="37"/>
        <end position="57"/>
    </location>
</feature>
<organism evidence="2 3">
    <name type="scientific">Candidatus Cryosericum terrychapinii</name>
    <dbReference type="NCBI Taxonomy" id="2290919"/>
    <lineage>
        <taxon>Bacteria</taxon>
        <taxon>Pseudomonadati</taxon>
        <taxon>Caldisericota/Cryosericota group</taxon>
        <taxon>Candidatus Cryosericota</taxon>
        <taxon>Candidatus Cryosericia</taxon>
        <taxon>Candidatus Cryosericales</taxon>
        <taxon>Candidatus Cryosericaceae</taxon>
        <taxon>Candidatus Cryosericum</taxon>
    </lineage>
</organism>
<feature type="transmembrane region" description="Helical" evidence="1">
    <location>
        <begin position="123"/>
        <end position="145"/>
    </location>
</feature>
<keyword evidence="3" id="KW-1185">Reference proteome</keyword>
<feature type="transmembrane region" description="Helical" evidence="1">
    <location>
        <begin position="151"/>
        <end position="170"/>
    </location>
</feature>